<feature type="transmembrane region" description="Helical" evidence="4">
    <location>
        <begin position="12"/>
        <end position="31"/>
    </location>
</feature>
<dbReference type="GO" id="GO:0005886">
    <property type="term" value="C:plasma membrane"/>
    <property type="evidence" value="ECO:0007669"/>
    <property type="project" value="TreeGrafter"/>
</dbReference>
<dbReference type="InterPro" id="IPR011701">
    <property type="entry name" value="MFS"/>
</dbReference>
<keyword evidence="3 4" id="KW-0472">Membrane</keyword>
<feature type="transmembrane region" description="Helical" evidence="4">
    <location>
        <begin position="160"/>
        <end position="178"/>
    </location>
</feature>
<dbReference type="PANTHER" id="PTHR23537:SF1">
    <property type="entry name" value="SUGAR TRANSPORTER"/>
    <property type="match status" value="1"/>
</dbReference>
<evidence type="ECO:0000256" key="4">
    <source>
        <dbReference type="SAM" id="Phobius"/>
    </source>
</evidence>
<reference evidence="6 7" key="1">
    <citation type="submission" date="2018-06" db="EMBL/GenBank/DDBJ databases">
        <title>Marinomonas sp. YLB-05 draft genome sequence.</title>
        <authorList>
            <person name="Yu L."/>
            <person name="Tang X."/>
        </authorList>
    </citation>
    <scope>NUCLEOTIDE SEQUENCE [LARGE SCALE GENOMIC DNA]</scope>
    <source>
        <strain evidence="6 7">YLB-05</strain>
    </source>
</reference>
<dbReference type="AlphaFoldDB" id="A0A370UBL0"/>
<protein>
    <submittedName>
        <fullName evidence="6">MFS transporter</fullName>
    </submittedName>
</protein>
<sequence length="400" mass="42575">MRMAVTFGFNQVISHGFGLFLFAALMPLMQANIQIDSWYLAIAGALTQIAYLAGAMLLGVIGPRVDSCRLLLVCGGITTVLLATMAWLSNPFIMLGVLAIMASSAAMSWGGIVELVTRHGRADRTATNLSIVSSGTAWGYGFNGLIILLVVPMLGWRSGWMVAAAVGLLTWIATYRLVKRLRVDRDTQDVDVTFAMGTKELFKTVLRERTAFLSCFTLLLVGMTTITFSTWLNTYLAELELPSALGGYTWGVIGATGMIAGFAAGKISDRYGHAIALLMIFSAFAASVIAFMYDPARFVMVAGFGYGLMYFPIWGIIAGWVSKQYSSKATMQINGIGMVAFGTGGALGNLLAGALQGSTGSLTLTYGVIVAISIGLALLAGYIYVSERKVKKTWVGGAAA</sequence>
<dbReference type="GO" id="GO:0022857">
    <property type="term" value="F:transmembrane transporter activity"/>
    <property type="evidence" value="ECO:0007669"/>
    <property type="project" value="InterPro"/>
</dbReference>
<feature type="transmembrane region" description="Helical" evidence="4">
    <location>
        <begin position="271"/>
        <end position="293"/>
    </location>
</feature>
<feature type="transmembrane region" description="Helical" evidence="4">
    <location>
        <begin position="299"/>
        <end position="321"/>
    </location>
</feature>
<dbReference type="Proteomes" id="UP000254326">
    <property type="component" value="Unassembled WGS sequence"/>
</dbReference>
<evidence type="ECO:0000313" key="7">
    <source>
        <dbReference type="Proteomes" id="UP000254326"/>
    </source>
</evidence>
<dbReference type="InterPro" id="IPR020846">
    <property type="entry name" value="MFS_dom"/>
</dbReference>
<name>A0A370UBL0_9GAMM</name>
<keyword evidence="2 4" id="KW-1133">Transmembrane helix</keyword>
<feature type="transmembrane region" description="Helical" evidence="4">
    <location>
        <begin position="70"/>
        <end position="88"/>
    </location>
</feature>
<evidence type="ECO:0000256" key="1">
    <source>
        <dbReference type="ARBA" id="ARBA00022692"/>
    </source>
</evidence>
<feature type="transmembrane region" description="Helical" evidence="4">
    <location>
        <begin position="94"/>
        <end position="116"/>
    </location>
</feature>
<feature type="transmembrane region" description="Helical" evidence="4">
    <location>
        <begin position="364"/>
        <end position="385"/>
    </location>
</feature>
<gene>
    <name evidence="6" type="ORF">DN730_05920</name>
</gene>
<feature type="transmembrane region" description="Helical" evidence="4">
    <location>
        <begin position="37"/>
        <end position="58"/>
    </location>
</feature>
<proteinExistence type="predicted"/>
<keyword evidence="1 4" id="KW-0812">Transmembrane</keyword>
<dbReference type="PROSITE" id="PS50850">
    <property type="entry name" value="MFS"/>
    <property type="match status" value="1"/>
</dbReference>
<evidence type="ECO:0000256" key="2">
    <source>
        <dbReference type="ARBA" id="ARBA00022989"/>
    </source>
</evidence>
<dbReference type="PANTHER" id="PTHR23537">
    <property type="match status" value="1"/>
</dbReference>
<dbReference type="Gene3D" id="1.20.1250.20">
    <property type="entry name" value="MFS general substrate transporter like domains"/>
    <property type="match status" value="2"/>
</dbReference>
<accession>A0A370UBL0</accession>
<evidence type="ECO:0000313" key="6">
    <source>
        <dbReference type="EMBL" id="RDL45148.1"/>
    </source>
</evidence>
<dbReference type="SUPFAM" id="SSF103473">
    <property type="entry name" value="MFS general substrate transporter"/>
    <property type="match status" value="1"/>
</dbReference>
<feature type="transmembrane region" description="Helical" evidence="4">
    <location>
        <begin position="333"/>
        <end position="352"/>
    </location>
</feature>
<dbReference type="InterPro" id="IPR036259">
    <property type="entry name" value="MFS_trans_sf"/>
</dbReference>
<evidence type="ECO:0000256" key="3">
    <source>
        <dbReference type="ARBA" id="ARBA00023136"/>
    </source>
</evidence>
<feature type="domain" description="Major facilitator superfamily (MFS) profile" evidence="5">
    <location>
        <begin position="1"/>
        <end position="389"/>
    </location>
</feature>
<comment type="caution">
    <text evidence="6">The sequence shown here is derived from an EMBL/GenBank/DDBJ whole genome shotgun (WGS) entry which is preliminary data.</text>
</comment>
<feature type="transmembrane region" description="Helical" evidence="4">
    <location>
        <begin position="211"/>
        <end position="232"/>
    </location>
</feature>
<dbReference type="Pfam" id="PF07690">
    <property type="entry name" value="MFS_1"/>
    <property type="match status" value="1"/>
</dbReference>
<organism evidence="6 7">
    <name type="scientific">Marinomonas piezotolerans</name>
    <dbReference type="NCBI Taxonomy" id="2213058"/>
    <lineage>
        <taxon>Bacteria</taxon>
        <taxon>Pseudomonadati</taxon>
        <taxon>Pseudomonadota</taxon>
        <taxon>Gammaproteobacteria</taxon>
        <taxon>Oceanospirillales</taxon>
        <taxon>Oceanospirillaceae</taxon>
        <taxon>Marinomonas</taxon>
    </lineage>
</organism>
<evidence type="ECO:0000259" key="5">
    <source>
        <dbReference type="PROSITE" id="PS50850"/>
    </source>
</evidence>
<dbReference type="EMBL" id="QKRA01000002">
    <property type="protein sequence ID" value="RDL45148.1"/>
    <property type="molecule type" value="Genomic_DNA"/>
</dbReference>
<feature type="transmembrane region" description="Helical" evidence="4">
    <location>
        <begin position="137"/>
        <end position="154"/>
    </location>
</feature>
<feature type="transmembrane region" description="Helical" evidence="4">
    <location>
        <begin position="244"/>
        <end position="264"/>
    </location>
</feature>
<keyword evidence="7" id="KW-1185">Reference proteome</keyword>
<dbReference type="OrthoDB" id="9067529at2"/>
<dbReference type="InterPro" id="IPR010645">
    <property type="entry name" value="MFS_4"/>
</dbReference>